<dbReference type="Pfam" id="PF00171">
    <property type="entry name" value="Aldedh"/>
    <property type="match status" value="1"/>
</dbReference>
<evidence type="ECO:0000256" key="1">
    <source>
        <dbReference type="ARBA" id="ARBA00009986"/>
    </source>
</evidence>
<dbReference type="Gene3D" id="3.40.605.10">
    <property type="entry name" value="Aldehyde Dehydrogenase, Chain A, domain 1"/>
    <property type="match status" value="1"/>
</dbReference>
<reference evidence="4 5" key="1">
    <citation type="submission" date="2019-04" db="EMBL/GenBank/DDBJ databases">
        <title>Taxonomy of novel Haliea sp. from mangrove soil of West Coast of India.</title>
        <authorList>
            <person name="Verma A."/>
            <person name="Kumar P."/>
            <person name="Krishnamurthi S."/>
        </authorList>
    </citation>
    <scope>NUCLEOTIDE SEQUENCE [LARGE SCALE GENOMIC DNA]</scope>
    <source>
        <strain evidence="4 5">SAOS-164</strain>
    </source>
</reference>
<dbReference type="Gene3D" id="3.40.309.10">
    <property type="entry name" value="Aldehyde Dehydrogenase, Chain A, domain 2"/>
    <property type="match status" value="1"/>
</dbReference>
<dbReference type="PANTHER" id="PTHR42804">
    <property type="entry name" value="ALDEHYDE DEHYDROGENASE"/>
    <property type="match status" value="1"/>
</dbReference>
<dbReference type="GO" id="GO:0016620">
    <property type="term" value="F:oxidoreductase activity, acting on the aldehyde or oxo group of donors, NAD or NADP as acceptor"/>
    <property type="evidence" value="ECO:0007669"/>
    <property type="project" value="InterPro"/>
</dbReference>
<gene>
    <name evidence="4" type="ORF">E4634_21090</name>
</gene>
<comment type="similarity">
    <text evidence="1">Belongs to the aldehyde dehydrogenase family.</text>
</comment>
<dbReference type="SUPFAM" id="SSF53720">
    <property type="entry name" value="ALDH-like"/>
    <property type="match status" value="1"/>
</dbReference>
<dbReference type="AlphaFoldDB" id="A0A4Z0LT74"/>
<dbReference type="EMBL" id="SRLE01000040">
    <property type="protein sequence ID" value="TGD70407.1"/>
    <property type="molecule type" value="Genomic_DNA"/>
</dbReference>
<evidence type="ECO:0000313" key="5">
    <source>
        <dbReference type="Proteomes" id="UP000298050"/>
    </source>
</evidence>
<dbReference type="InterPro" id="IPR016163">
    <property type="entry name" value="Ald_DH_C"/>
</dbReference>
<dbReference type="Proteomes" id="UP000298050">
    <property type="component" value="Unassembled WGS sequence"/>
</dbReference>
<keyword evidence="2" id="KW-0560">Oxidoreductase</keyword>
<dbReference type="OrthoDB" id="5887723at2"/>
<name>A0A4Z0LT74_9GAMM</name>
<keyword evidence="5" id="KW-1185">Reference proteome</keyword>
<evidence type="ECO:0000256" key="2">
    <source>
        <dbReference type="ARBA" id="ARBA00023002"/>
    </source>
</evidence>
<organism evidence="4 5">
    <name type="scientific">Mangrovimicrobium sediminis</name>
    <dbReference type="NCBI Taxonomy" id="2562682"/>
    <lineage>
        <taxon>Bacteria</taxon>
        <taxon>Pseudomonadati</taxon>
        <taxon>Pseudomonadota</taxon>
        <taxon>Gammaproteobacteria</taxon>
        <taxon>Cellvibrionales</taxon>
        <taxon>Halieaceae</taxon>
        <taxon>Mangrovimicrobium</taxon>
    </lineage>
</organism>
<protein>
    <submittedName>
        <fullName evidence="4">Aldehyde dehydrogenase family protein</fullName>
    </submittedName>
</protein>
<sequence>AGGAALDRPGFFVAPTVVRDVDDSDRIVCDEQFAPILPVLAYRDLDDAIARINASIYGLAGSVWSADLARAEAVAQRIDSGTVWVNSHMALDPAVPFRGAKQSGIGVEQGQEGLFEYTQARVVTVPRG</sequence>
<proteinExistence type="inferred from homology"/>
<dbReference type="InterPro" id="IPR016161">
    <property type="entry name" value="Ald_DH/histidinol_DH"/>
</dbReference>
<comment type="caution">
    <text evidence="4">The sequence shown here is derived from an EMBL/GenBank/DDBJ whole genome shotgun (WGS) entry which is preliminary data.</text>
</comment>
<dbReference type="InterPro" id="IPR016162">
    <property type="entry name" value="Ald_DH_N"/>
</dbReference>
<feature type="domain" description="Aldehyde dehydrogenase" evidence="3">
    <location>
        <begin position="2"/>
        <end position="123"/>
    </location>
</feature>
<dbReference type="InterPro" id="IPR015590">
    <property type="entry name" value="Aldehyde_DH_dom"/>
</dbReference>
<evidence type="ECO:0000313" key="4">
    <source>
        <dbReference type="EMBL" id="TGD70407.1"/>
    </source>
</evidence>
<feature type="non-terminal residue" evidence="4">
    <location>
        <position position="1"/>
    </location>
</feature>
<dbReference type="PANTHER" id="PTHR42804:SF1">
    <property type="entry name" value="ALDEHYDE DEHYDROGENASE-RELATED"/>
    <property type="match status" value="1"/>
</dbReference>
<accession>A0A4Z0LT74</accession>
<dbReference type="RefSeq" id="WP_135446663.1">
    <property type="nucleotide sequence ID" value="NZ_SRLE01000040.1"/>
</dbReference>
<evidence type="ECO:0000259" key="3">
    <source>
        <dbReference type="Pfam" id="PF00171"/>
    </source>
</evidence>